<evidence type="ECO:0000259" key="16">
    <source>
        <dbReference type="PROSITE" id="PS50089"/>
    </source>
</evidence>
<dbReference type="Pfam" id="PF22958">
    <property type="entry name" value="Ltn1_1st"/>
    <property type="match status" value="1"/>
</dbReference>
<evidence type="ECO:0000256" key="15">
    <source>
        <dbReference type="RuleBase" id="RU367090"/>
    </source>
</evidence>
<dbReference type="PROSITE" id="PS50089">
    <property type="entry name" value="ZF_RING_2"/>
    <property type="match status" value="1"/>
</dbReference>
<dbReference type="GO" id="GO:0005829">
    <property type="term" value="C:cytosol"/>
    <property type="evidence" value="ECO:0007669"/>
    <property type="project" value="UniProtKB-SubCell"/>
</dbReference>
<comment type="pathway">
    <text evidence="3 15">Protein modification; protein ubiquitination.</text>
</comment>
<dbReference type="InterPro" id="IPR001841">
    <property type="entry name" value="Znf_RING"/>
</dbReference>
<dbReference type="EC" id="2.3.2.27" evidence="5 15"/>
<evidence type="ECO:0000313" key="18">
    <source>
        <dbReference type="Proteomes" id="UP001362899"/>
    </source>
</evidence>
<comment type="similarity">
    <text evidence="4 15">Belongs to the LTN1 family.</text>
</comment>
<evidence type="ECO:0000256" key="1">
    <source>
        <dbReference type="ARBA" id="ARBA00000900"/>
    </source>
</evidence>
<evidence type="ECO:0000256" key="2">
    <source>
        <dbReference type="ARBA" id="ARBA00004514"/>
    </source>
</evidence>
<dbReference type="InterPro" id="IPR013083">
    <property type="entry name" value="Znf_RING/FYVE/PHD"/>
</dbReference>
<comment type="subcellular location">
    <subcellularLocation>
        <location evidence="2">Cytoplasm</location>
        <location evidence="2">Cytosol</location>
    </subcellularLocation>
</comment>
<keyword evidence="7" id="KW-0963">Cytoplasm</keyword>
<evidence type="ECO:0000256" key="4">
    <source>
        <dbReference type="ARBA" id="ARBA00007997"/>
    </source>
</evidence>
<comment type="caution">
    <text evidence="17">The sequence shown here is derived from an EMBL/GenBank/DDBJ whole genome shotgun (WGS) entry which is preliminary data.</text>
</comment>
<dbReference type="GO" id="GO:0008270">
    <property type="term" value="F:zinc ion binding"/>
    <property type="evidence" value="ECO:0007669"/>
    <property type="project" value="UniProtKB-KW"/>
</dbReference>
<dbReference type="Pfam" id="PF23009">
    <property type="entry name" value="UBC_like"/>
    <property type="match status" value="1"/>
</dbReference>
<dbReference type="InterPro" id="IPR054478">
    <property type="entry name" value="LTN1_UBC"/>
</dbReference>
<comment type="function">
    <text evidence="15">E3 ubiquitin-protein ligase. Component of the ribosome quality control complex (RQC), a ribosome-associated complex that mediates ubiquitination and extraction of incompletely synthesized nascent chains for proteasomal degradation.</text>
</comment>
<dbReference type="PANTHER" id="PTHR12389">
    <property type="entry name" value="ZINC FINGER PROTEIN 294"/>
    <property type="match status" value="1"/>
</dbReference>
<keyword evidence="8 15" id="KW-0808">Transferase</keyword>
<keyword evidence="12 15" id="KW-0833">Ubl conjugation pathway</keyword>
<dbReference type="SUPFAM" id="SSF48371">
    <property type="entry name" value="ARM repeat"/>
    <property type="match status" value="1"/>
</dbReference>
<comment type="subunit">
    <text evidence="15">Component of the ribosome quality control complex (RQC).</text>
</comment>
<dbReference type="InterPro" id="IPR016024">
    <property type="entry name" value="ARM-type_fold"/>
</dbReference>
<dbReference type="GO" id="GO:1990116">
    <property type="term" value="P:ribosome-associated ubiquitin-dependent protein catabolic process"/>
    <property type="evidence" value="ECO:0007669"/>
    <property type="project" value="UniProtKB-UniRule"/>
</dbReference>
<dbReference type="GO" id="GO:0061630">
    <property type="term" value="F:ubiquitin protein ligase activity"/>
    <property type="evidence" value="ECO:0007669"/>
    <property type="project" value="UniProtKB-UniRule"/>
</dbReference>
<dbReference type="Pfam" id="PF13639">
    <property type="entry name" value="zf-RING_2"/>
    <property type="match status" value="1"/>
</dbReference>
<organism evidence="17 18">
    <name type="scientific">Starmerella bacillaris</name>
    <name type="common">Yeast</name>
    <name type="synonym">Candida zemplinina</name>
    <dbReference type="NCBI Taxonomy" id="1247836"/>
    <lineage>
        <taxon>Eukaryota</taxon>
        <taxon>Fungi</taxon>
        <taxon>Dikarya</taxon>
        <taxon>Ascomycota</taxon>
        <taxon>Saccharomycotina</taxon>
        <taxon>Dipodascomycetes</taxon>
        <taxon>Dipodascales</taxon>
        <taxon>Trichomonascaceae</taxon>
        <taxon>Starmerella</taxon>
    </lineage>
</organism>
<proteinExistence type="inferred from homology"/>
<keyword evidence="18" id="KW-1185">Reference proteome</keyword>
<evidence type="ECO:0000256" key="7">
    <source>
        <dbReference type="ARBA" id="ARBA00022490"/>
    </source>
</evidence>
<dbReference type="GO" id="GO:1990112">
    <property type="term" value="C:RQC complex"/>
    <property type="evidence" value="ECO:0007669"/>
    <property type="project" value="UniProtKB-UniRule"/>
</dbReference>
<dbReference type="InterPro" id="IPR011989">
    <property type="entry name" value="ARM-like"/>
</dbReference>
<evidence type="ECO:0000256" key="13">
    <source>
        <dbReference type="ARBA" id="ARBA00022833"/>
    </source>
</evidence>
<gene>
    <name evidence="17" type="ORF">DASB73_011690</name>
</gene>
<keyword evidence="9 15" id="KW-0479">Metal-binding</keyword>
<dbReference type="InterPro" id="IPR054476">
    <property type="entry name" value="Ltn1_N"/>
</dbReference>
<reference evidence="17 18" key="1">
    <citation type="journal article" date="2023" name="Elife">
        <title>Identification of key yeast species and microbe-microbe interactions impacting larval growth of Drosophila in the wild.</title>
        <authorList>
            <person name="Mure A."/>
            <person name="Sugiura Y."/>
            <person name="Maeda R."/>
            <person name="Honda K."/>
            <person name="Sakurai N."/>
            <person name="Takahashi Y."/>
            <person name="Watada M."/>
            <person name="Katoh T."/>
            <person name="Gotoh A."/>
            <person name="Gotoh Y."/>
            <person name="Taniguchi I."/>
            <person name="Nakamura K."/>
            <person name="Hayashi T."/>
            <person name="Katayama T."/>
            <person name="Uemura T."/>
            <person name="Hattori Y."/>
        </authorList>
    </citation>
    <scope>NUCLEOTIDE SEQUENCE [LARGE SCALE GENOMIC DNA]</scope>
    <source>
        <strain evidence="17 18">SB-73</strain>
    </source>
</reference>
<feature type="domain" description="RING-type" evidence="16">
    <location>
        <begin position="1119"/>
        <end position="1165"/>
    </location>
</feature>
<dbReference type="AlphaFoldDB" id="A0AAV5RGA6"/>
<comment type="catalytic activity">
    <reaction evidence="1 15">
        <text>S-ubiquitinyl-[E2 ubiquitin-conjugating enzyme]-L-cysteine + [acceptor protein]-L-lysine = [E2 ubiquitin-conjugating enzyme]-L-cysteine + N(6)-ubiquitinyl-[acceptor protein]-L-lysine.</text>
        <dbReference type="EC" id="2.3.2.27"/>
    </reaction>
</comment>
<keyword evidence="13 15" id="KW-0862">Zinc</keyword>
<evidence type="ECO:0000256" key="3">
    <source>
        <dbReference type="ARBA" id="ARBA00004906"/>
    </source>
</evidence>
<keyword evidence="17" id="KW-0436">Ligase</keyword>
<evidence type="ECO:0000256" key="5">
    <source>
        <dbReference type="ARBA" id="ARBA00012483"/>
    </source>
</evidence>
<evidence type="ECO:0000256" key="14">
    <source>
        <dbReference type="PROSITE-ProRule" id="PRU00175"/>
    </source>
</evidence>
<evidence type="ECO:0000256" key="11">
    <source>
        <dbReference type="ARBA" id="ARBA00022771"/>
    </source>
</evidence>
<dbReference type="Gene3D" id="3.30.40.10">
    <property type="entry name" value="Zinc/RING finger domain, C3HC4 (zinc finger)"/>
    <property type="match status" value="1"/>
</dbReference>
<evidence type="ECO:0000256" key="6">
    <source>
        <dbReference type="ARBA" id="ARBA00017157"/>
    </source>
</evidence>
<dbReference type="GO" id="GO:0072344">
    <property type="term" value="P:rescue of stalled ribosome"/>
    <property type="evidence" value="ECO:0007669"/>
    <property type="project" value="UniProtKB-UniRule"/>
</dbReference>
<dbReference type="Gene3D" id="1.25.10.10">
    <property type="entry name" value="Leucine-rich Repeat Variant"/>
    <property type="match status" value="1"/>
</dbReference>
<dbReference type="GO" id="GO:0043023">
    <property type="term" value="F:ribosomal large subunit binding"/>
    <property type="evidence" value="ECO:0007669"/>
    <property type="project" value="TreeGrafter"/>
</dbReference>
<evidence type="ECO:0000256" key="8">
    <source>
        <dbReference type="ARBA" id="ARBA00022679"/>
    </source>
</evidence>
<dbReference type="GO" id="GO:0016874">
    <property type="term" value="F:ligase activity"/>
    <property type="evidence" value="ECO:0007669"/>
    <property type="project" value="UniProtKB-KW"/>
</dbReference>
<dbReference type="InterPro" id="IPR039795">
    <property type="entry name" value="LTN1/Rkr1"/>
</dbReference>
<dbReference type="SMART" id="SM01197">
    <property type="entry name" value="FANCL_C"/>
    <property type="match status" value="1"/>
</dbReference>
<evidence type="ECO:0000256" key="12">
    <source>
        <dbReference type="ARBA" id="ARBA00022786"/>
    </source>
</evidence>
<keyword evidence="10" id="KW-0677">Repeat</keyword>
<evidence type="ECO:0000313" key="17">
    <source>
        <dbReference type="EMBL" id="GMM50211.1"/>
    </source>
</evidence>
<dbReference type="InterPro" id="IPR039804">
    <property type="entry name" value="RING-CH-C4HC3_LTN1"/>
</dbReference>
<dbReference type="CDD" id="cd16491">
    <property type="entry name" value="RING-CH-C4HC3_LTN1"/>
    <property type="match status" value="1"/>
</dbReference>
<dbReference type="PANTHER" id="PTHR12389:SF0">
    <property type="entry name" value="E3 UBIQUITIN-PROTEIN LIGASE LISTERIN"/>
    <property type="match status" value="1"/>
</dbReference>
<protein>
    <recommendedName>
        <fullName evidence="6 15">E3 ubiquitin-protein ligase listerin</fullName>
        <ecNumber evidence="5 15">2.3.2.27</ecNumber>
    </recommendedName>
    <alternativeName>
        <fullName evidence="15">RING-type E3 ubiquitin transferase listerin</fullName>
    </alternativeName>
</protein>
<evidence type="ECO:0000256" key="10">
    <source>
        <dbReference type="ARBA" id="ARBA00022737"/>
    </source>
</evidence>
<accession>A0AAV5RGA6</accession>
<evidence type="ECO:0000256" key="9">
    <source>
        <dbReference type="ARBA" id="ARBA00022723"/>
    </source>
</evidence>
<dbReference type="Proteomes" id="UP001362899">
    <property type="component" value="Unassembled WGS sequence"/>
</dbReference>
<dbReference type="SUPFAM" id="SSF57850">
    <property type="entry name" value="RING/U-box"/>
    <property type="match status" value="1"/>
</dbReference>
<sequence>MTFNPFAAIGDYKSRISSETNDIVSTSYLTALPDPQQFANQQFAFVFKLLLKKDERTKLRALAELNQLLNANISSQKMNVDDQIHLAYIQLYAKLSIDISPLVRTESHVVLSSLYTVLGKKSSKYLEYSVGLLLCGKFDSDARVSAAATKTLDTIFPGEKQTLLVSKLKYKIIEFIYDCFTNANILTLSDERYTTKEHAVQKYTQLLKCCLDILDFYPVLFDLENEQIESLLESGKLWKYFCSQNKQLNASAIKLAKANLENLELYVPEMWKQLMKAGRTCSEPDVDLNIAQMMNILTKKFPYVWLDNYDDSMRSLAQFVRSGTHGAKFWPLLYNLALIIPKDVRDLTPLYEPLRKVGNDLSMKPELVDSYWGCFVMLSSEMGEKYQILTVQQIRSRCTHSRAPIKILSKYLLRIFNDKTFDEMKRAKPNAQFLLVLAGLNKEESNQYVSDILKAQEVVNPEELKTLLEVNPRLDLPNLVPGHTLSWVQIACIRTEYAEKVVQQCLEHDSQLIVLEHAKKLDYKQPGVLDSFVMSNDSDLNVLENAVNATNYLVSENVGKICYEKLVSLSMDDKDVERILNRVTKSNDLEFVNKEVANMSIQEQEPLDLGRLNSSSPYIITNFLRLEAPISGNNSTEYPDIASYLDYLDFESFPKLAVLNEFLYYWYLAAPISDRELYQRYFDGFKEAFPVQSAKDISELRVLVEENAGVPFIGLYSALALARAMKKNGLFATDKFNSQNIDSEPLKQTLNLYLEERVDGLDAFQNELAKKYHEGMLHVSLWKFVAPNAGWEAFLNSNSDEYLCFGIDTLQSKVKNLDELAFESSSKVVQYTALQYLESADLTQVVNYAQTLEISNNADAEIAKRCLDLVRNNEIRETDADWMELLQKDDLNLQSIATYLNAEFDVDVSEFDIDKYPAMWLIKMRLTPQIFTTSEYLNPVFLFISKYIQTAPAEDGTNATLARKLLQEICTINNSAFREFYRDNRDRQLLKKFDTVLSTEVVPKIMRQLKDDIKGSKELKEMESGDTALSVNVNETLREIKAYREVEDEFSVEIVLVLPETYPSKPVAIDIRNLSAVSVNKKRAWLLDARNNCERKGILAALLGLLTHLENFLNGVEPCAICYMLLDDNSNLPKRHCSQCHNVYHSDCLYKWFTTNRDKLCPMCRAPM</sequence>
<dbReference type="EMBL" id="BTGC01000003">
    <property type="protein sequence ID" value="GMM50211.1"/>
    <property type="molecule type" value="Genomic_DNA"/>
</dbReference>
<name>A0AAV5RGA6_STABA</name>
<keyword evidence="11 14" id="KW-0863">Zinc-finger</keyword>